<feature type="transmembrane region" description="Helical" evidence="1">
    <location>
        <begin position="101"/>
        <end position="121"/>
    </location>
</feature>
<feature type="transmembrane region" description="Helical" evidence="1">
    <location>
        <begin position="34"/>
        <end position="49"/>
    </location>
</feature>
<evidence type="ECO:0000313" key="2">
    <source>
        <dbReference type="EMBL" id="SDI52652.1"/>
    </source>
</evidence>
<feature type="transmembrane region" description="Helical" evidence="1">
    <location>
        <begin position="257"/>
        <end position="275"/>
    </location>
</feature>
<dbReference type="AlphaFoldDB" id="A0A1G8LAH6"/>
<gene>
    <name evidence="2" type="ORF">SAMN05421804_10326</name>
</gene>
<feature type="transmembrane region" description="Helical" evidence="1">
    <location>
        <begin position="287"/>
        <end position="308"/>
    </location>
</feature>
<sequence length="332" mass="36762">MNTMMKTNKLVTTSMLVALLTVFSLLGTLPFFNTISLVIAPIIVALIYHRGGRNNTILSFVATMILVTILMDPIYGITMTILNYSMGLGLVYMISKKKGPLANFVVLALAIAVGITAMFLIEIRFLTDYTLMEYIEVFVMDIKNALPSILEQVESLGGNVEDNAALIFFNNLTVKGLIMLLPSVLLMYAMISAAFVYKVSQVVFKRLGIYVTPLPRLSEIKSNMYLIMGSLFLSMIGILLVYTGFDYGEALMSLGNNIFSITGIIGGMSLLSYLMEVKLKYPTVFRIVILFFIFGSSLVSIIAIAGIIDSAFDFRKLTDHGLYSLLKSRQQQ</sequence>
<protein>
    <submittedName>
        <fullName evidence="2">Uncharacterized conserved protein YybS, DUF2232 family</fullName>
    </submittedName>
</protein>
<accession>A0A1G8LAH6</accession>
<evidence type="ECO:0000256" key="1">
    <source>
        <dbReference type="SAM" id="Phobius"/>
    </source>
</evidence>
<feature type="transmembrane region" description="Helical" evidence="1">
    <location>
        <begin position="176"/>
        <end position="197"/>
    </location>
</feature>
<evidence type="ECO:0000313" key="3">
    <source>
        <dbReference type="Proteomes" id="UP000183255"/>
    </source>
</evidence>
<feature type="transmembrane region" description="Helical" evidence="1">
    <location>
        <begin position="56"/>
        <end position="71"/>
    </location>
</feature>
<keyword evidence="1" id="KW-0812">Transmembrane</keyword>
<reference evidence="2 3" key="1">
    <citation type="submission" date="2016-10" db="EMBL/GenBank/DDBJ databases">
        <authorList>
            <person name="de Groot N.N."/>
        </authorList>
    </citation>
    <scope>NUCLEOTIDE SEQUENCE [LARGE SCALE GENOMIC DNA]</scope>
    <source>
        <strain evidence="2 3">CGMCC 1.5058</strain>
    </source>
</reference>
<dbReference type="Pfam" id="PF09991">
    <property type="entry name" value="DUF2232"/>
    <property type="match status" value="1"/>
</dbReference>
<feature type="transmembrane region" description="Helical" evidence="1">
    <location>
        <begin position="224"/>
        <end position="245"/>
    </location>
</feature>
<dbReference type="PANTHER" id="PTHR41324">
    <property type="entry name" value="MEMBRANE PROTEIN-RELATED"/>
    <property type="match status" value="1"/>
</dbReference>
<name>A0A1G8LAH6_9CLOT</name>
<keyword evidence="1" id="KW-0472">Membrane</keyword>
<dbReference type="PANTHER" id="PTHR41324:SF1">
    <property type="entry name" value="DUF2232 DOMAIN-CONTAINING PROTEIN"/>
    <property type="match status" value="1"/>
</dbReference>
<keyword evidence="1" id="KW-1133">Transmembrane helix</keyword>
<dbReference type="EMBL" id="FNDZ01000003">
    <property type="protein sequence ID" value="SDI52652.1"/>
    <property type="molecule type" value="Genomic_DNA"/>
</dbReference>
<dbReference type="Proteomes" id="UP000183255">
    <property type="component" value="Unassembled WGS sequence"/>
</dbReference>
<proteinExistence type="predicted"/>
<dbReference type="RefSeq" id="WP_031575543.1">
    <property type="nucleotide sequence ID" value="NZ_FNDZ01000003.1"/>
</dbReference>
<organism evidence="2 3">
    <name type="scientific">Proteiniclasticum ruminis</name>
    <dbReference type="NCBI Taxonomy" id="398199"/>
    <lineage>
        <taxon>Bacteria</taxon>
        <taxon>Bacillati</taxon>
        <taxon>Bacillota</taxon>
        <taxon>Clostridia</taxon>
        <taxon>Eubacteriales</taxon>
        <taxon>Clostridiaceae</taxon>
        <taxon>Proteiniclasticum</taxon>
    </lineage>
</organism>
<dbReference type="InterPro" id="IPR018710">
    <property type="entry name" value="DUF2232"/>
</dbReference>